<dbReference type="InterPro" id="IPR014780">
    <property type="entry name" value="tRNA_psdUridine_synth_TruB"/>
</dbReference>
<accession>A0ABR2VU58</accession>
<keyword evidence="4" id="KW-0819">tRNA processing</keyword>
<dbReference type="GO" id="GO:0160148">
    <property type="term" value="F:tRNA pseudouridine(55) synthase activity"/>
    <property type="evidence" value="ECO:0007669"/>
    <property type="project" value="UniProtKB-EC"/>
</dbReference>
<evidence type="ECO:0000256" key="1">
    <source>
        <dbReference type="ARBA" id="ARBA00001166"/>
    </source>
</evidence>
<comment type="caution">
    <text evidence="8">The sequence shown here is derived from an EMBL/GenBank/DDBJ whole genome shotgun (WGS) entry which is preliminary data.</text>
</comment>
<feature type="domain" description="Pseudouridine synthase II N-terminal" evidence="6">
    <location>
        <begin position="53"/>
        <end position="219"/>
    </location>
</feature>
<sequence length="279" mass="30680">MNKLLFNGVFAVHKPTGMLSGSVVKFLDLALTGKKPILEKLATAQKVSYRNRLKIGHGGTLDPLASGVLIIGLGTGCKQLQQYLSCTKVYEATGILGSATDTYDSCGQVTRVAPFEHVTSEQFEKCLEQFRGEITQIPPIYSALRMQGVRLYDYARKGLPLPAEIKARPVKIHSLESLEFTSKHSYNTTNNGIQAETSLEPCTPPIFRIRVACGGGTYIRSLIYDIGEQLDSAAHMVQLKRTEQGGFVLGKDTLELEECCDIDKIRDAINHSKTLLSQK</sequence>
<dbReference type="EC" id="5.4.99.25" evidence="3"/>
<evidence type="ECO:0000259" key="7">
    <source>
        <dbReference type="Pfam" id="PF16198"/>
    </source>
</evidence>
<dbReference type="NCBIfam" id="TIGR00431">
    <property type="entry name" value="TruB"/>
    <property type="match status" value="1"/>
</dbReference>
<dbReference type="SUPFAM" id="SSF55120">
    <property type="entry name" value="Pseudouridine synthase"/>
    <property type="match status" value="1"/>
</dbReference>
<dbReference type="HAMAP" id="MF_01080">
    <property type="entry name" value="TruB_bact"/>
    <property type="match status" value="1"/>
</dbReference>
<organism evidence="8 9">
    <name type="scientific">Basidiobolus ranarum</name>
    <dbReference type="NCBI Taxonomy" id="34480"/>
    <lineage>
        <taxon>Eukaryota</taxon>
        <taxon>Fungi</taxon>
        <taxon>Fungi incertae sedis</taxon>
        <taxon>Zoopagomycota</taxon>
        <taxon>Entomophthoromycotina</taxon>
        <taxon>Basidiobolomycetes</taxon>
        <taxon>Basidiobolales</taxon>
        <taxon>Basidiobolaceae</taxon>
        <taxon>Basidiobolus</taxon>
    </lineage>
</organism>
<protein>
    <recommendedName>
        <fullName evidence="3">tRNA pseudouridine(55) synthase</fullName>
        <ecNumber evidence="3">5.4.99.25</ecNumber>
    </recommendedName>
</protein>
<evidence type="ECO:0000256" key="2">
    <source>
        <dbReference type="ARBA" id="ARBA00008999"/>
    </source>
</evidence>
<dbReference type="EMBL" id="JASJQH010007731">
    <property type="protein sequence ID" value="KAK9702377.1"/>
    <property type="molecule type" value="Genomic_DNA"/>
</dbReference>
<dbReference type="InterPro" id="IPR032819">
    <property type="entry name" value="TruB_C"/>
</dbReference>
<dbReference type="Pfam" id="PF16198">
    <property type="entry name" value="TruB_C_2"/>
    <property type="match status" value="1"/>
</dbReference>
<name>A0ABR2VU58_9FUNG</name>
<keyword evidence="9" id="KW-1185">Reference proteome</keyword>
<dbReference type="PANTHER" id="PTHR13767">
    <property type="entry name" value="TRNA-PSEUDOURIDINE SYNTHASE"/>
    <property type="match status" value="1"/>
</dbReference>
<comment type="catalytic activity">
    <reaction evidence="1">
        <text>a uridine in mRNA = a pseudouridine in mRNA</text>
        <dbReference type="Rhea" id="RHEA:56644"/>
        <dbReference type="Rhea" id="RHEA-COMP:14658"/>
        <dbReference type="Rhea" id="RHEA-COMP:14659"/>
        <dbReference type="ChEBI" id="CHEBI:65314"/>
        <dbReference type="ChEBI" id="CHEBI:65315"/>
    </reaction>
</comment>
<evidence type="ECO:0000313" key="8">
    <source>
        <dbReference type="EMBL" id="KAK9702377.1"/>
    </source>
</evidence>
<gene>
    <name evidence="8" type="primary">PUS4</name>
    <name evidence="8" type="ORF">K7432_011276</name>
</gene>
<dbReference type="Gene3D" id="3.30.2350.10">
    <property type="entry name" value="Pseudouridine synthase"/>
    <property type="match status" value="1"/>
</dbReference>
<evidence type="ECO:0000259" key="6">
    <source>
        <dbReference type="Pfam" id="PF01509"/>
    </source>
</evidence>
<dbReference type="Proteomes" id="UP001479436">
    <property type="component" value="Unassembled WGS sequence"/>
</dbReference>
<comment type="similarity">
    <text evidence="2">Belongs to the pseudouridine synthase TruB family.</text>
</comment>
<evidence type="ECO:0000313" key="9">
    <source>
        <dbReference type="Proteomes" id="UP001479436"/>
    </source>
</evidence>
<reference evidence="8 9" key="1">
    <citation type="submission" date="2023-04" db="EMBL/GenBank/DDBJ databases">
        <title>Genome of Basidiobolus ranarum AG-B5.</title>
        <authorList>
            <person name="Stajich J.E."/>
            <person name="Carter-House D."/>
            <person name="Gryganskyi A."/>
        </authorList>
    </citation>
    <scope>NUCLEOTIDE SEQUENCE [LARGE SCALE GENOMIC DNA]</scope>
    <source>
        <strain evidence="8 9">AG-B5</strain>
    </source>
</reference>
<dbReference type="InterPro" id="IPR020103">
    <property type="entry name" value="PsdUridine_synth_cat_dom_sf"/>
</dbReference>
<evidence type="ECO:0000256" key="4">
    <source>
        <dbReference type="ARBA" id="ARBA00022694"/>
    </source>
</evidence>
<proteinExistence type="inferred from homology"/>
<feature type="domain" description="tRNA pseudouridylate synthase B C-terminal" evidence="7">
    <location>
        <begin position="220"/>
        <end position="258"/>
    </location>
</feature>
<dbReference type="PANTHER" id="PTHR13767:SF2">
    <property type="entry name" value="PSEUDOURIDYLATE SYNTHASE TRUB1"/>
    <property type="match status" value="1"/>
</dbReference>
<evidence type="ECO:0000256" key="3">
    <source>
        <dbReference type="ARBA" id="ARBA00012787"/>
    </source>
</evidence>
<evidence type="ECO:0000256" key="5">
    <source>
        <dbReference type="ARBA" id="ARBA00023235"/>
    </source>
</evidence>
<dbReference type="Pfam" id="PF01509">
    <property type="entry name" value="TruB_N"/>
    <property type="match status" value="1"/>
</dbReference>
<keyword evidence="5 8" id="KW-0413">Isomerase</keyword>
<dbReference type="InterPro" id="IPR002501">
    <property type="entry name" value="PsdUridine_synth_N"/>
</dbReference>